<dbReference type="GO" id="GO:0040008">
    <property type="term" value="P:regulation of growth"/>
    <property type="evidence" value="ECO:0007669"/>
    <property type="project" value="InterPro"/>
</dbReference>
<feature type="compositionally biased region" description="Polar residues" evidence="2">
    <location>
        <begin position="275"/>
        <end position="301"/>
    </location>
</feature>
<feature type="compositionally biased region" description="Polar residues" evidence="2">
    <location>
        <begin position="201"/>
        <end position="210"/>
    </location>
</feature>
<feature type="compositionally biased region" description="Basic and acidic residues" evidence="2">
    <location>
        <begin position="11"/>
        <end position="33"/>
    </location>
</feature>
<comment type="caution">
    <text evidence="3">The sequence shown here is derived from an EMBL/GenBank/DDBJ whole genome shotgun (WGS) entry which is preliminary data.</text>
</comment>
<evidence type="ECO:0000313" key="4">
    <source>
        <dbReference type="Proteomes" id="UP000631114"/>
    </source>
</evidence>
<dbReference type="InterPro" id="IPR027267">
    <property type="entry name" value="AH/BAR_dom_sf"/>
</dbReference>
<gene>
    <name evidence="3" type="ORF">IFM89_016412</name>
</gene>
<feature type="coiled-coil region" evidence="1">
    <location>
        <begin position="471"/>
        <end position="596"/>
    </location>
</feature>
<dbReference type="PANTHER" id="PTHR47490:SF2">
    <property type="entry name" value="PROTEIN BLISTER"/>
    <property type="match status" value="1"/>
</dbReference>
<feature type="compositionally biased region" description="Polar residues" evidence="2">
    <location>
        <begin position="244"/>
        <end position="254"/>
    </location>
</feature>
<dbReference type="AlphaFoldDB" id="A0A835HCC2"/>
<dbReference type="SUPFAM" id="SSF103657">
    <property type="entry name" value="BAR/IMD domain-like"/>
    <property type="match status" value="1"/>
</dbReference>
<evidence type="ECO:0000313" key="3">
    <source>
        <dbReference type="EMBL" id="KAF9597271.1"/>
    </source>
</evidence>
<evidence type="ECO:0000256" key="2">
    <source>
        <dbReference type="SAM" id="MobiDB-lite"/>
    </source>
</evidence>
<sequence>MASAQVLSKADVQRESGRRLLEEFKKKKAEGKTRKPASSGQQRSTEVSQHVAPTKESGSKRPVASNGAVTSEGDEPIRVVSNSDSKAIELSINNELGSSSETHDNLRQFDSRHNAFYTDSGLKFGRDVASKQYQGEIDHQEEEKNRYSSTYNGTQEIQTNLTDHSNGSGYDDRNIYQSSRYSVSGSQLTEDRSHLKEDSTTSHASFTSISPEKHSDPVQLDSGFASTSASGNASVYLNEVSYSGDSIPSTTSLAESFPRAERSNGSIFDMGRMKLSSSVDQEPSTGSERWKSSDSSLSSGYNFDLRSDSNHIPLNPVTSETGTRRNRPSFLDSLNVPRVSPSSHLPLSENKTEPYMSRSSIFQSADTPASSVSGQLFDKWKTPNIPDMHHSENNSVLVSTEEEMQGAGVKDSGIKWNHEFATVKQDENFATLEQHIEDLTQAKFSMERDLNASRALAESLATENSSLTDSYNQQRAAVNQLKSNMESLQEEIKAQMLELDSIKMEYANAQLECNAADERARILASEVIGLEEKALKLRSRELKLERELEKSNAEIISYRKKVSSLQKERQDLQSTIDALQEEKKLLQSKLRKAVGSSKSVEVVKTTSVVKNVSTSTEDLGFEDSELVRTMSSDVDTVENTSSHEMQNDAFLSSITSPGNNQLHFPVVSASIPPDQLRMIGSINSLISELALEKEELVRALSSESSQSSKLKDLNKELTRKLEAQTQRLELLTAQTMANENILGRPMDSRPVHDSMAYADEGDEVEYLYYDYSFLEFIFSYCNQYLHVPQQDPGGGREGLGLDNEAFPWRAIKTSAQKVSIVNIPKGAI</sequence>
<feature type="region of interest" description="Disordered" evidence="2">
    <location>
        <begin position="244"/>
        <end position="352"/>
    </location>
</feature>
<dbReference type="PANTHER" id="PTHR47490">
    <property type="entry name" value="PROTEIN BLISTER"/>
    <property type="match status" value="1"/>
</dbReference>
<keyword evidence="1" id="KW-0175">Coiled coil</keyword>
<evidence type="ECO:0000256" key="1">
    <source>
        <dbReference type="SAM" id="Coils"/>
    </source>
</evidence>
<feature type="region of interest" description="Disordered" evidence="2">
    <location>
        <begin position="182"/>
        <end position="223"/>
    </location>
</feature>
<dbReference type="EMBL" id="JADFTS010000007">
    <property type="protein sequence ID" value="KAF9597271.1"/>
    <property type="molecule type" value="Genomic_DNA"/>
</dbReference>
<accession>A0A835HCC2</accession>
<feature type="compositionally biased region" description="Basic and acidic residues" evidence="2">
    <location>
        <begin position="189"/>
        <end position="200"/>
    </location>
</feature>
<organism evidence="3 4">
    <name type="scientific">Coptis chinensis</name>
    <dbReference type="NCBI Taxonomy" id="261450"/>
    <lineage>
        <taxon>Eukaryota</taxon>
        <taxon>Viridiplantae</taxon>
        <taxon>Streptophyta</taxon>
        <taxon>Embryophyta</taxon>
        <taxon>Tracheophyta</taxon>
        <taxon>Spermatophyta</taxon>
        <taxon>Magnoliopsida</taxon>
        <taxon>Ranunculales</taxon>
        <taxon>Ranunculaceae</taxon>
        <taxon>Coptidoideae</taxon>
        <taxon>Coptis</taxon>
    </lineage>
</organism>
<dbReference type="Proteomes" id="UP000631114">
    <property type="component" value="Unassembled WGS sequence"/>
</dbReference>
<feature type="compositionally biased region" description="Polar residues" evidence="2">
    <location>
        <begin position="310"/>
        <end position="321"/>
    </location>
</feature>
<keyword evidence="4" id="KW-1185">Reference proteome</keyword>
<proteinExistence type="predicted"/>
<dbReference type="OrthoDB" id="2019993at2759"/>
<reference evidence="3 4" key="1">
    <citation type="submission" date="2020-10" db="EMBL/GenBank/DDBJ databases">
        <title>The Coptis chinensis genome and diversification of protoberbering-type alkaloids.</title>
        <authorList>
            <person name="Wang B."/>
            <person name="Shu S."/>
            <person name="Song C."/>
            <person name="Liu Y."/>
        </authorList>
    </citation>
    <scope>NUCLEOTIDE SEQUENCE [LARGE SCALE GENOMIC DNA]</scope>
    <source>
        <strain evidence="3">HL-2020</strain>
        <tissue evidence="3">Leaf</tissue>
    </source>
</reference>
<name>A0A835HCC2_9MAGN</name>
<dbReference type="InterPro" id="IPR044194">
    <property type="entry name" value="BLISTER"/>
</dbReference>
<feature type="coiled-coil region" evidence="1">
    <location>
        <begin position="707"/>
        <end position="734"/>
    </location>
</feature>
<feature type="region of interest" description="Disordered" evidence="2">
    <location>
        <begin position="1"/>
        <end position="84"/>
    </location>
</feature>
<feature type="compositionally biased region" description="Polar residues" evidence="2">
    <location>
        <begin position="36"/>
        <end position="48"/>
    </location>
</feature>
<protein>
    <submittedName>
        <fullName evidence="3">Uncharacterized protein</fullName>
    </submittedName>
</protein>